<evidence type="ECO:0000313" key="17">
    <source>
        <dbReference type="EMBL" id="KUK97387.1"/>
    </source>
</evidence>
<dbReference type="InterPro" id="IPR036121">
    <property type="entry name" value="ATPase_F1/V1/A1_a/bsu_N_sf"/>
</dbReference>
<dbReference type="Gene3D" id="3.40.50.300">
    <property type="entry name" value="P-loop containing nucleotide triphosphate hydrolases"/>
    <property type="match status" value="1"/>
</dbReference>
<dbReference type="CDD" id="cd18111">
    <property type="entry name" value="ATP-synt_V_A-type_alpha_C"/>
    <property type="match status" value="1"/>
</dbReference>
<dbReference type="Gene3D" id="2.40.30.20">
    <property type="match status" value="1"/>
</dbReference>
<dbReference type="AlphaFoldDB" id="A0A101FV90"/>
<feature type="binding site" evidence="11">
    <location>
        <begin position="229"/>
        <end position="236"/>
    </location>
    <ligand>
        <name>ATP</name>
        <dbReference type="ChEBI" id="CHEBI:30616"/>
    </ligand>
</feature>
<comment type="similarity">
    <text evidence="1 11">Belongs to the ATPase alpha/beta chains family.</text>
</comment>
<keyword evidence="6 11" id="KW-0067">ATP-binding</keyword>
<comment type="caution">
    <text evidence="16">The sequence shown here is derived from an EMBL/GenBank/DDBJ whole genome shotgun (WGS) entry which is preliminary data.</text>
</comment>
<evidence type="ECO:0000259" key="15">
    <source>
        <dbReference type="Pfam" id="PF22919"/>
    </source>
</evidence>
<evidence type="ECO:0000256" key="9">
    <source>
        <dbReference type="ARBA" id="ARBA00023136"/>
    </source>
</evidence>
<evidence type="ECO:0000313" key="18">
    <source>
        <dbReference type="Proteomes" id="UP000053961"/>
    </source>
</evidence>
<evidence type="ECO:0000259" key="14">
    <source>
        <dbReference type="Pfam" id="PF16886"/>
    </source>
</evidence>
<dbReference type="EC" id="7.1.2.2" evidence="11"/>
<keyword evidence="8 11" id="KW-0406">Ion transport</keyword>
<dbReference type="HAMAP" id="MF_00309">
    <property type="entry name" value="ATP_synth_A_arch"/>
    <property type="match status" value="1"/>
</dbReference>
<dbReference type="GO" id="GO:0046961">
    <property type="term" value="F:proton-transporting ATPase activity, rotational mechanism"/>
    <property type="evidence" value="ECO:0007669"/>
    <property type="project" value="InterPro"/>
</dbReference>
<evidence type="ECO:0000259" key="13">
    <source>
        <dbReference type="Pfam" id="PF02874"/>
    </source>
</evidence>
<evidence type="ECO:0000313" key="19">
    <source>
        <dbReference type="Proteomes" id="UP000057043"/>
    </source>
</evidence>
<dbReference type="InterPro" id="IPR020003">
    <property type="entry name" value="ATPase_a/bsu_AS"/>
</dbReference>
<dbReference type="GO" id="GO:0005524">
    <property type="term" value="F:ATP binding"/>
    <property type="evidence" value="ECO:0007669"/>
    <property type="project" value="UniProtKB-UniRule"/>
</dbReference>
<evidence type="ECO:0000256" key="2">
    <source>
        <dbReference type="ARBA" id="ARBA00022448"/>
    </source>
</evidence>
<evidence type="ECO:0000256" key="6">
    <source>
        <dbReference type="ARBA" id="ARBA00022840"/>
    </source>
</evidence>
<accession>A0A101FV90</accession>
<dbReference type="Gene3D" id="1.10.1140.10">
    <property type="entry name" value="Bovine Mitochondrial F1-atpase, Atp Synthase Beta Chain, Chain D, domain 3"/>
    <property type="match status" value="1"/>
</dbReference>
<evidence type="ECO:0000256" key="3">
    <source>
        <dbReference type="ARBA" id="ARBA00022475"/>
    </source>
</evidence>
<feature type="domain" description="ATPsynthase alpha/beta subunit barrel-sandwich" evidence="14">
    <location>
        <begin position="110"/>
        <end position="191"/>
    </location>
</feature>
<dbReference type="InterPro" id="IPR000194">
    <property type="entry name" value="ATPase_F1/V1/A1_a/bsu_nucl-bd"/>
</dbReference>
<evidence type="ECO:0000256" key="10">
    <source>
        <dbReference type="ARBA" id="ARBA00023310"/>
    </source>
</evidence>
<evidence type="ECO:0000256" key="8">
    <source>
        <dbReference type="ARBA" id="ARBA00023065"/>
    </source>
</evidence>
<evidence type="ECO:0000256" key="11">
    <source>
        <dbReference type="HAMAP-Rule" id="MF_00309"/>
    </source>
</evidence>
<dbReference type="SUPFAM" id="SSF47917">
    <property type="entry name" value="C-terminal domain of alpha and beta subunits of F1 ATP synthase"/>
    <property type="match status" value="1"/>
</dbReference>
<dbReference type="GO" id="GO:0046933">
    <property type="term" value="F:proton-transporting ATP synthase activity, rotational mechanism"/>
    <property type="evidence" value="ECO:0007669"/>
    <property type="project" value="UniProtKB-UniRule"/>
</dbReference>
<dbReference type="InterPro" id="IPR031686">
    <property type="entry name" value="ATP-synth_a_Xtn"/>
</dbReference>
<dbReference type="PANTHER" id="PTHR43607:SF1">
    <property type="entry name" value="H(+)-TRANSPORTING TWO-SECTOR ATPASE"/>
    <property type="match status" value="1"/>
</dbReference>
<dbReference type="InterPro" id="IPR004100">
    <property type="entry name" value="ATPase_F1/V1/A1_a/bsu_N"/>
</dbReference>
<keyword evidence="3 11" id="KW-1003">Cell membrane</keyword>
<evidence type="ECO:0000259" key="12">
    <source>
        <dbReference type="Pfam" id="PF00006"/>
    </source>
</evidence>
<dbReference type="EMBL" id="LGHB01000002">
    <property type="protein sequence ID" value="KUK97387.1"/>
    <property type="molecule type" value="Genomic_DNA"/>
</dbReference>
<dbReference type="InterPro" id="IPR023366">
    <property type="entry name" value="ATP_synth_asu-like_sf"/>
</dbReference>
<dbReference type="Gene3D" id="2.40.50.100">
    <property type="match status" value="1"/>
</dbReference>
<dbReference type="Pfam" id="PF16886">
    <property type="entry name" value="ATP-synt_ab_Xtn"/>
    <property type="match status" value="1"/>
</dbReference>
<dbReference type="SUPFAM" id="SSF50615">
    <property type="entry name" value="N-terminal domain of alpha and beta subunits of F1 ATP synthase"/>
    <property type="match status" value="1"/>
</dbReference>
<dbReference type="Pfam" id="PF00006">
    <property type="entry name" value="ATP-synt_ab"/>
    <property type="match status" value="1"/>
</dbReference>
<dbReference type="Pfam" id="PF02874">
    <property type="entry name" value="ATP-synt_ab_N"/>
    <property type="match status" value="1"/>
</dbReference>
<comment type="function">
    <text evidence="11">Component of the A-type ATP synthase that produces ATP from ADP in the presence of a proton gradient across the membrane. The A chain is the catalytic subunit.</text>
</comment>
<keyword evidence="2 11" id="KW-0813">Transport</keyword>
<proteinExistence type="inferred from homology"/>
<evidence type="ECO:0000313" key="16">
    <source>
        <dbReference type="EMBL" id="KUK45136.1"/>
    </source>
</evidence>
<dbReference type="Pfam" id="PF22919">
    <property type="entry name" value="ATP-synt_VA_C"/>
    <property type="match status" value="1"/>
</dbReference>
<reference evidence="17" key="1">
    <citation type="journal article" date="2015" name="MBio">
        <title>Genome-resolved metagenomic analysis reveals roles for candidate phyla and other microbial community members in biogeochemical transformations in oil reservoirs.</title>
        <authorList>
            <person name="Hu P."/>
            <person name="Tom L."/>
            <person name="Singh A."/>
            <person name="Thomas B.C."/>
            <person name="Baker B.J."/>
            <person name="Piceno Y.M."/>
            <person name="Andersen G.L."/>
            <person name="Banfield J.F."/>
        </authorList>
    </citation>
    <scope>NUCLEOTIDE SEQUENCE [LARGE SCALE GENOMIC DNA]</scope>
    <source>
        <strain evidence="17">56_747</strain>
    </source>
</reference>
<dbReference type="InterPro" id="IPR027417">
    <property type="entry name" value="P-loop_NTPase"/>
</dbReference>
<dbReference type="CDD" id="cd01134">
    <property type="entry name" value="V_A-ATPase_A"/>
    <property type="match status" value="1"/>
</dbReference>
<feature type="domain" description="ATPase F1/V1/A1 complex alpha/beta subunit nucleotide-binding" evidence="12">
    <location>
        <begin position="209"/>
        <end position="430"/>
    </location>
</feature>
<dbReference type="FunFam" id="2.40.50.100:FF:000008">
    <property type="entry name" value="V-type proton ATPase catalytic subunit A"/>
    <property type="match status" value="1"/>
</dbReference>
<protein>
    <recommendedName>
        <fullName evidence="11">A-type ATP synthase subunit A</fullName>
        <ecNumber evidence="11">7.1.2.2</ecNumber>
    </recommendedName>
</protein>
<dbReference type="GO" id="GO:0005886">
    <property type="term" value="C:plasma membrane"/>
    <property type="evidence" value="ECO:0007669"/>
    <property type="project" value="UniProtKB-SubCell"/>
</dbReference>
<comment type="catalytic activity">
    <reaction evidence="11">
        <text>ATP + H2O + 4 H(+)(in) = ADP + phosphate + 5 H(+)(out)</text>
        <dbReference type="Rhea" id="RHEA:57720"/>
        <dbReference type="ChEBI" id="CHEBI:15377"/>
        <dbReference type="ChEBI" id="CHEBI:15378"/>
        <dbReference type="ChEBI" id="CHEBI:30616"/>
        <dbReference type="ChEBI" id="CHEBI:43474"/>
        <dbReference type="ChEBI" id="CHEBI:456216"/>
        <dbReference type="EC" id="7.1.2.2"/>
    </reaction>
</comment>
<evidence type="ECO:0000256" key="7">
    <source>
        <dbReference type="ARBA" id="ARBA00022967"/>
    </source>
</evidence>
<feature type="domain" description="ATP synthase A/B type C-terminal" evidence="15">
    <location>
        <begin position="438"/>
        <end position="532"/>
    </location>
</feature>
<evidence type="ECO:0000256" key="1">
    <source>
        <dbReference type="ARBA" id="ARBA00008936"/>
    </source>
</evidence>
<reference evidence="18 19" key="2">
    <citation type="journal article" date="2015" name="MBio">
        <title>Genome-Resolved Metagenomic Analysis Reveals Roles for Candidate Phyla and Other Microbial Community Members in Biogeochemical Transformations in Oil Reservoirs.</title>
        <authorList>
            <person name="Hu P."/>
            <person name="Tom L."/>
            <person name="Singh A."/>
            <person name="Thomas B.C."/>
            <person name="Baker B.J."/>
            <person name="Piceno Y.M."/>
            <person name="Andersen G.L."/>
            <person name="Banfield J.F."/>
        </authorList>
    </citation>
    <scope>NUCLEOTIDE SEQUENCE [LARGE SCALE GENOMIC DNA]</scope>
    <source>
        <strain evidence="16">57_489</strain>
    </source>
</reference>
<dbReference type="PANTHER" id="PTHR43607">
    <property type="entry name" value="V-TYPE PROTON ATPASE CATALYTIC SUBUNIT A"/>
    <property type="match status" value="1"/>
</dbReference>
<dbReference type="InterPro" id="IPR022878">
    <property type="entry name" value="V-ATPase_asu"/>
</dbReference>
<comment type="subcellular location">
    <subcellularLocation>
        <location evidence="11">Cell membrane</location>
        <topology evidence="11">Peripheral membrane protein</topology>
    </subcellularLocation>
</comment>
<dbReference type="InterPro" id="IPR024034">
    <property type="entry name" value="ATPase_F1/V1_b/a_C"/>
</dbReference>
<dbReference type="PATRIC" id="fig|301375.6.peg.1770"/>
<comment type="subunit">
    <text evidence="11">Has multiple subunits with at least A(3), B(3), C, D, E, F, H, I and proteolipid K(x).</text>
</comment>
<dbReference type="PROSITE" id="PS00152">
    <property type="entry name" value="ATPASE_ALPHA_BETA"/>
    <property type="match status" value="1"/>
</dbReference>
<evidence type="ECO:0000256" key="4">
    <source>
        <dbReference type="ARBA" id="ARBA00022741"/>
    </source>
</evidence>
<dbReference type="EMBL" id="LGFT01000008">
    <property type="protein sequence ID" value="KUK45136.1"/>
    <property type="molecule type" value="Genomic_DNA"/>
</dbReference>
<dbReference type="GO" id="GO:0042777">
    <property type="term" value="P:proton motive force-driven plasma membrane ATP synthesis"/>
    <property type="evidence" value="ECO:0007669"/>
    <property type="project" value="UniProtKB-UniRule"/>
</dbReference>
<gene>
    <name evidence="11" type="primary">atpA</name>
    <name evidence="16" type="ORF">XD72_0540</name>
    <name evidence="17" type="ORF">XE07_0217</name>
</gene>
<keyword evidence="7 11" id="KW-1278">Translocase</keyword>
<keyword evidence="4 11" id="KW-0547">Nucleotide-binding</keyword>
<keyword evidence="5 11" id="KW-0375">Hydrogen ion transport</keyword>
<organism evidence="16 19">
    <name type="scientific">Methanothrix harundinacea</name>
    <dbReference type="NCBI Taxonomy" id="301375"/>
    <lineage>
        <taxon>Archaea</taxon>
        <taxon>Methanobacteriati</taxon>
        <taxon>Methanobacteriota</taxon>
        <taxon>Stenosarchaea group</taxon>
        <taxon>Methanomicrobia</taxon>
        <taxon>Methanotrichales</taxon>
        <taxon>Methanotrichaceae</taxon>
        <taxon>Methanothrix</taxon>
    </lineage>
</organism>
<name>A0A101FV90_9EURY</name>
<dbReference type="SUPFAM" id="SSF52540">
    <property type="entry name" value="P-loop containing nucleoside triphosphate hydrolases"/>
    <property type="match status" value="1"/>
</dbReference>
<dbReference type="NCBIfam" id="NF003220">
    <property type="entry name" value="PRK04192.1"/>
    <property type="match status" value="1"/>
</dbReference>
<dbReference type="Proteomes" id="UP000057043">
    <property type="component" value="Unassembled WGS sequence"/>
</dbReference>
<dbReference type="Proteomes" id="UP000053961">
    <property type="component" value="Unassembled WGS sequence"/>
</dbReference>
<keyword evidence="10 11" id="KW-0066">ATP synthesis</keyword>
<sequence length="577" mass="64072">MEVGTGKVHRVAGPVVQATGLKSHMYDLVLVGEEGLMSEVIGIAGDKHVIQVYEDTAGVKPGEPVKETGAPLVAQLGPGILTSIYDGIQRPLPKLVEASGNFISRGLFVDGIDHKKKWEFEPVAKKGDKLEPGQTIGTVQEQLLIKHKIMMPPDKRGTVKEIKSGNFTVEETICVLEDGTELPMIQYWPVRRARPSRSKEAPSIPLRTGQRVIDGFFSLAKGGTAAIPGGFGTGKTVMQQTLSKWSDVDIVVYVGCGERGNEMADLLHEFPELVDPRTDRPLMERSIVYANTSNMPVAAREASIYTGITTGEYYRDMGYDVMMTADSTSRWAEAMRELSSRLEEMPGEEGYPAYLGARLADFYERSGRVTTLEGTEGSVSIVGAVSPPGGDFTEPVTQNTLRITKVFWALDSKLTQRRHFPSINWLDSYSLYDLTLEPWFVENVSPDWNKNKRRAMSILQENAELEEIVMLVGSDALPEDQQLTLEVARMIINFWLAQSAFHPVDTFCPYKKQFDLLAAILQFRDHAFEALARGVPTDVILGTPSKDALAKVRLLEDYEPELEKVRAQMESEFKTMS</sequence>
<dbReference type="InterPro" id="IPR055190">
    <property type="entry name" value="ATP-synt_VA_C"/>
</dbReference>
<feature type="domain" description="ATPase F1/V1/A1 complex alpha/beta subunit N-terminal" evidence="13">
    <location>
        <begin position="8"/>
        <end position="69"/>
    </location>
</feature>
<evidence type="ECO:0000256" key="5">
    <source>
        <dbReference type="ARBA" id="ARBA00022781"/>
    </source>
</evidence>
<keyword evidence="9 11" id="KW-0472">Membrane</keyword>